<comment type="caution">
    <text evidence="2">The sequence shown here is derived from an EMBL/GenBank/DDBJ whole genome shotgun (WGS) entry which is preliminary data.</text>
</comment>
<dbReference type="Proteomes" id="UP000640531">
    <property type="component" value="Unassembled WGS sequence"/>
</dbReference>
<protein>
    <submittedName>
        <fullName evidence="2">Uncharacterized protein</fullName>
    </submittedName>
</protein>
<keyword evidence="1" id="KW-0812">Transmembrane</keyword>
<feature type="transmembrane region" description="Helical" evidence="1">
    <location>
        <begin position="43"/>
        <end position="61"/>
    </location>
</feature>
<keyword evidence="1" id="KW-1133">Transmembrane helix</keyword>
<keyword evidence="1" id="KW-0472">Membrane</keyword>
<evidence type="ECO:0000256" key="1">
    <source>
        <dbReference type="SAM" id="Phobius"/>
    </source>
</evidence>
<proteinExistence type="predicted"/>
<gene>
    <name evidence="2" type="ORF">H6G59_07215</name>
</gene>
<evidence type="ECO:0000313" key="2">
    <source>
        <dbReference type="EMBL" id="MBD2567702.1"/>
    </source>
</evidence>
<dbReference type="EMBL" id="JACJST010000005">
    <property type="protein sequence ID" value="MBD2567702.1"/>
    <property type="molecule type" value="Genomic_DNA"/>
</dbReference>
<organism evidence="2 3">
    <name type="scientific">Anabaena lutea FACHB-196</name>
    <dbReference type="NCBI Taxonomy" id="2692881"/>
    <lineage>
        <taxon>Bacteria</taxon>
        <taxon>Bacillati</taxon>
        <taxon>Cyanobacteriota</taxon>
        <taxon>Cyanophyceae</taxon>
        <taxon>Nostocales</taxon>
        <taxon>Nostocaceae</taxon>
        <taxon>Anabaena</taxon>
    </lineage>
</organism>
<evidence type="ECO:0000313" key="3">
    <source>
        <dbReference type="Proteomes" id="UP000640531"/>
    </source>
</evidence>
<dbReference type="RefSeq" id="WP_190712882.1">
    <property type="nucleotide sequence ID" value="NZ_JACJST010000005.1"/>
</dbReference>
<sequence>MYDNGGGIWREGVNSVNSGFNFDGSRTDITFTASASAAVPFDIPGGATIPTVGSLFALALMRKAKKRLAAKTLVVNPVETVVS</sequence>
<reference evidence="2 3" key="1">
    <citation type="journal article" date="2020" name="ISME J.">
        <title>Comparative genomics reveals insights into cyanobacterial evolution and habitat adaptation.</title>
        <authorList>
            <person name="Chen M.Y."/>
            <person name="Teng W.K."/>
            <person name="Zhao L."/>
            <person name="Hu C.X."/>
            <person name="Zhou Y.K."/>
            <person name="Han B.P."/>
            <person name="Song L.R."/>
            <person name="Shu W.S."/>
        </authorList>
    </citation>
    <scope>NUCLEOTIDE SEQUENCE [LARGE SCALE GENOMIC DNA]</scope>
    <source>
        <strain evidence="2 3">FACHB-196</strain>
    </source>
</reference>
<name>A0ABR8FBV9_9NOST</name>
<keyword evidence="3" id="KW-1185">Reference proteome</keyword>
<accession>A0ABR8FBV9</accession>